<dbReference type="RefSeq" id="WP_116301807.1">
    <property type="nucleotide sequence ID" value="NZ_NFZV01000006.1"/>
</dbReference>
<dbReference type="PANTHER" id="PTHR23419:SF8">
    <property type="entry name" value="FI09726P"/>
    <property type="match status" value="1"/>
</dbReference>
<keyword evidence="3" id="KW-1185">Reference proteome</keyword>
<dbReference type="OrthoDB" id="37622at2"/>
<dbReference type="GO" id="GO:0010038">
    <property type="term" value="P:response to metal ion"/>
    <property type="evidence" value="ECO:0007669"/>
    <property type="project" value="InterPro"/>
</dbReference>
<organism evidence="2 3">
    <name type="scientific">Alkalilimnicola ehrlichii</name>
    <dbReference type="NCBI Taxonomy" id="351052"/>
    <lineage>
        <taxon>Bacteria</taxon>
        <taxon>Pseudomonadati</taxon>
        <taxon>Pseudomonadota</taxon>
        <taxon>Gammaproteobacteria</taxon>
        <taxon>Chromatiales</taxon>
        <taxon>Ectothiorhodospiraceae</taxon>
        <taxon>Alkalilimnicola</taxon>
    </lineage>
</organism>
<dbReference type="InterPro" id="IPR011322">
    <property type="entry name" value="N-reg_PII-like_a/b"/>
</dbReference>
<dbReference type="Pfam" id="PF03091">
    <property type="entry name" value="CutA1"/>
    <property type="match status" value="1"/>
</dbReference>
<name>A0A3E0WZP2_9GAMM</name>
<dbReference type="GO" id="GO:0005507">
    <property type="term" value="F:copper ion binding"/>
    <property type="evidence" value="ECO:0007669"/>
    <property type="project" value="TreeGrafter"/>
</dbReference>
<protein>
    <submittedName>
        <fullName evidence="2">Divalent-cation tolerance protein CutA</fullName>
    </submittedName>
</protein>
<evidence type="ECO:0000313" key="3">
    <source>
        <dbReference type="Proteomes" id="UP000256763"/>
    </source>
</evidence>
<dbReference type="Proteomes" id="UP000256763">
    <property type="component" value="Unassembled WGS sequence"/>
</dbReference>
<dbReference type="EMBL" id="NFZW01000007">
    <property type="protein sequence ID" value="RFA37475.1"/>
    <property type="molecule type" value="Genomic_DNA"/>
</dbReference>
<dbReference type="Gene3D" id="3.30.70.120">
    <property type="match status" value="1"/>
</dbReference>
<gene>
    <name evidence="2" type="ORF">CAL65_09330</name>
</gene>
<comment type="caution">
    <text evidence="2">The sequence shown here is derived from an EMBL/GenBank/DDBJ whole genome shotgun (WGS) entry which is preliminary data.</text>
</comment>
<dbReference type="AlphaFoldDB" id="A0A3E0WZP2"/>
<dbReference type="InterPro" id="IPR004323">
    <property type="entry name" value="Ion_tolerance_CutA"/>
</dbReference>
<evidence type="ECO:0000313" key="2">
    <source>
        <dbReference type="EMBL" id="RFA37475.1"/>
    </source>
</evidence>
<proteinExistence type="inferred from homology"/>
<reference evidence="3" key="1">
    <citation type="submission" date="2017-05" db="EMBL/GenBank/DDBJ databases">
        <authorList>
            <person name="Sharma S."/>
            <person name="Sidhu C."/>
            <person name="Pinnaka A.K."/>
        </authorList>
    </citation>
    <scope>NUCLEOTIDE SEQUENCE [LARGE SCALE GENOMIC DNA]</scope>
    <source>
        <strain evidence="3">AK93</strain>
    </source>
</reference>
<accession>A0A3E0WZP2</accession>
<dbReference type="InterPro" id="IPR015867">
    <property type="entry name" value="N-reg_PII/ATP_PRibTrfase_C"/>
</dbReference>
<evidence type="ECO:0000256" key="1">
    <source>
        <dbReference type="ARBA" id="ARBA00010169"/>
    </source>
</evidence>
<comment type="similarity">
    <text evidence="1">Belongs to the CutA family.</text>
</comment>
<sequence>MDSEHLIVLCTCPDRATAEEIANTLVEYGHAACVNIIPGIVSVYEWQGQVEHGEELQLLAKTTKQAYRKVEETIQRLHPYELPEIVAVPLVKGLNDYLTWISIQTSKHRQAHD</sequence>
<dbReference type="SUPFAM" id="SSF54913">
    <property type="entry name" value="GlnB-like"/>
    <property type="match status" value="1"/>
</dbReference>
<dbReference type="PANTHER" id="PTHR23419">
    <property type="entry name" value="DIVALENT CATION TOLERANCE CUTA-RELATED"/>
    <property type="match status" value="1"/>
</dbReference>